<dbReference type="InterPro" id="IPR015424">
    <property type="entry name" value="PyrdxlP-dep_Trfase"/>
</dbReference>
<dbReference type="RefSeq" id="WP_090774324.1">
    <property type="nucleotide sequence ID" value="NZ_FMYM01000001.1"/>
</dbReference>
<evidence type="ECO:0000256" key="6">
    <source>
        <dbReference type="ARBA" id="ARBA00014798"/>
    </source>
</evidence>
<comment type="cofactor">
    <cofactor evidence="1 12">
        <name>pyridoxal 5'-phosphate</name>
        <dbReference type="ChEBI" id="CHEBI:597326"/>
    </cofactor>
</comment>
<evidence type="ECO:0000256" key="12">
    <source>
        <dbReference type="RuleBase" id="RU365034"/>
    </source>
</evidence>
<dbReference type="InterPro" id="IPR012773">
    <property type="entry name" value="Ectoine_EctB"/>
</dbReference>
<dbReference type="AlphaFoldDB" id="A0A1G6GHF0"/>
<dbReference type="GO" id="GO:0047307">
    <property type="term" value="F:diaminobutyrate-pyruvate transaminase activity"/>
    <property type="evidence" value="ECO:0007669"/>
    <property type="project" value="InterPro"/>
</dbReference>
<keyword evidence="9 11" id="KW-0663">Pyridoxal phosphate</keyword>
<dbReference type="Proteomes" id="UP000242662">
    <property type="component" value="Unassembled WGS sequence"/>
</dbReference>
<keyword evidence="7 12" id="KW-0032">Aminotransferase</keyword>
<evidence type="ECO:0000256" key="4">
    <source>
        <dbReference type="ARBA" id="ARBA00008954"/>
    </source>
</evidence>
<dbReference type="InterPro" id="IPR005814">
    <property type="entry name" value="Aminotrans_3"/>
</dbReference>
<comment type="catalytic activity">
    <reaction evidence="10 12">
        <text>L-2,4-diaminobutanoate + 2-oxoglutarate = L-aspartate 4-semialdehyde + L-glutamate</text>
        <dbReference type="Rhea" id="RHEA:11160"/>
        <dbReference type="ChEBI" id="CHEBI:16810"/>
        <dbReference type="ChEBI" id="CHEBI:29985"/>
        <dbReference type="ChEBI" id="CHEBI:58761"/>
        <dbReference type="ChEBI" id="CHEBI:537519"/>
        <dbReference type="EC" id="2.6.1.76"/>
    </reaction>
</comment>
<keyword evidence="8 12" id="KW-0808">Transferase</keyword>
<dbReference type="GO" id="GO:0045303">
    <property type="term" value="F:diaminobutyrate-2-oxoglutarate transaminase activity"/>
    <property type="evidence" value="ECO:0007669"/>
    <property type="project" value="UniProtKB-EC"/>
</dbReference>
<dbReference type="NCBIfam" id="TIGR00709">
    <property type="entry name" value="dat"/>
    <property type="match status" value="1"/>
</dbReference>
<comment type="similarity">
    <text evidence="4 11">Belongs to the class-III pyridoxal-phosphate-dependent aminotransferase family.</text>
</comment>
<evidence type="ECO:0000256" key="7">
    <source>
        <dbReference type="ARBA" id="ARBA00022576"/>
    </source>
</evidence>
<dbReference type="Gene3D" id="3.40.640.10">
    <property type="entry name" value="Type I PLP-dependent aspartate aminotransferase-like (Major domain)"/>
    <property type="match status" value="1"/>
</dbReference>
<evidence type="ECO:0000256" key="5">
    <source>
        <dbReference type="ARBA" id="ARBA00013155"/>
    </source>
</evidence>
<evidence type="ECO:0000256" key="9">
    <source>
        <dbReference type="ARBA" id="ARBA00022898"/>
    </source>
</evidence>
<accession>A0A1G6GHF0</accession>
<organism evidence="13 14">
    <name type="scientific">Shouchella lonarensis</name>
    <dbReference type="NCBI Taxonomy" id="1464122"/>
    <lineage>
        <taxon>Bacteria</taxon>
        <taxon>Bacillati</taxon>
        <taxon>Bacillota</taxon>
        <taxon>Bacilli</taxon>
        <taxon>Bacillales</taxon>
        <taxon>Bacillaceae</taxon>
        <taxon>Shouchella</taxon>
    </lineage>
</organism>
<gene>
    <name evidence="13" type="ORF">SAMN05421737_10166</name>
</gene>
<evidence type="ECO:0000256" key="10">
    <source>
        <dbReference type="ARBA" id="ARBA00049111"/>
    </source>
</evidence>
<dbReference type="NCBIfam" id="NF006733">
    <property type="entry name" value="PRK09264.1"/>
    <property type="match status" value="1"/>
</dbReference>
<evidence type="ECO:0000313" key="14">
    <source>
        <dbReference type="Proteomes" id="UP000242662"/>
    </source>
</evidence>
<dbReference type="InterPro" id="IPR015422">
    <property type="entry name" value="PyrdxlP-dep_Trfase_small"/>
</dbReference>
<dbReference type="PANTHER" id="PTHR43552:SF2">
    <property type="entry name" value="DIAMINOBUTYRATE--2-OXOGLUTARATE TRANSAMINASE"/>
    <property type="match status" value="1"/>
</dbReference>
<dbReference type="InterPro" id="IPR049704">
    <property type="entry name" value="Aminotrans_3_PPA_site"/>
</dbReference>
<name>A0A1G6GHF0_9BACI</name>
<dbReference type="CDD" id="cd00610">
    <property type="entry name" value="OAT_like"/>
    <property type="match status" value="1"/>
</dbReference>
<comment type="pathway">
    <text evidence="3 12">Amine and polyamine biosynthesis; ectoine biosynthesis; L-ectoine from L-aspartate 4-semialdehyde: step 1/3.</text>
</comment>
<dbReference type="NCBIfam" id="TIGR02407">
    <property type="entry name" value="ectoine_ectB"/>
    <property type="match status" value="1"/>
</dbReference>
<dbReference type="UniPathway" id="UPA00067">
    <property type="reaction ID" value="UER00121"/>
</dbReference>
<evidence type="ECO:0000256" key="11">
    <source>
        <dbReference type="RuleBase" id="RU003560"/>
    </source>
</evidence>
<evidence type="ECO:0000256" key="8">
    <source>
        <dbReference type="ARBA" id="ARBA00022679"/>
    </source>
</evidence>
<dbReference type="EC" id="2.6.1.76" evidence="5 12"/>
<dbReference type="InterPro" id="IPR004637">
    <property type="entry name" value="Dat"/>
</dbReference>
<dbReference type="SUPFAM" id="SSF53383">
    <property type="entry name" value="PLP-dependent transferases"/>
    <property type="match status" value="1"/>
</dbReference>
<evidence type="ECO:0000256" key="3">
    <source>
        <dbReference type="ARBA" id="ARBA00004946"/>
    </source>
</evidence>
<dbReference type="PROSITE" id="PS00600">
    <property type="entry name" value="AA_TRANSFER_CLASS_3"/>
    <property type="match status" value="1"/>
</dbReference>
<reference evidence="14" key="1">
    <citation type="submission" date="2016-09" db="EMBL/GenBank/DDBJ databases">
        <authorList>
            <person name="Varghese N."/>
            <person name="Submissions S."/>
        </authorList>
    </citation>
    <scope>NUCLEOTIDE SEQUENCE [LARGE SCALE GENOMIC DNA]</scope>
    <source>
        <strain evidence="14">25nlg</strain>
    </source>
</reference>
<sequence length="426" mass="47013">MSQTDMEVFQELESEVRSYCRSFPAVFTKAKGYKVWDIEGNEYIDFFSGAGALNYGHNDEEMKQALVDYILNDGITHSLDMATDAKGTFLRKFHEVILQPRALNYKVMFPGPTGTNTVESALKLARKVTGRTDIMSFTNGFHGMTIGSLSVTGNLAKRKGAGIPLTNVVTMPYDDYVSEVDTLDYVERFLCDRGSGMELPAAAIVETVQGEGGINVARTEWLQRLASICKEHEILLIIDDVQAGVGRTGTFFSFEEAKIVPDIVCLSKSIGGYGLPLALTLIRPDLDVWSPGEHNGTFRGNNHAFVTATAALTYWENEEFMSTVKEKATHIENFLKKLVVHYPTIEGEVRGRGFMVGIRSNVAGLSSRVAAAAFKRGLIMETSGAEDEVFKLFPPLTIDEEGLEKGLALLEESVQEVTKEKEMIVN</sequence>
<evidence type="ECO:0000313" key="13">
    <source>
        <dbReference type="EMBL" id="SDB81431.1"/>
    </source>
</evidence>
<dbReference type="Gene3D" id="3.90.1150.10">
    <property type="entry name" value="Aspartate Aminotransferase, domain 1"/>
    <property type="match status" value="1"/>
</dbReference>
<comment type="function">
    <text evidence="2 12">Catalyzes reversively the conversion of L-aspartate beta-semialdehyde (ASA) to L-2,4-diaminobutyrate (DABA) by transamination with L-glutamate.</text>
</comment>
<dbReference type="STRING" id="1464122.SAMN05421737_10166"/>
<keyword evidence="14" id="KW-1185">Reference proteome</keyword>
<dbReference type="OrthoDB" id="9807885at2"/>
<evidence type="ECO:0000256" key="1">
    <source>
        <dbReference type="ARBA" id="ARBA00001933"/>
    </source>
</evidence>
<proteinExistence type="inferred from homology"/>
<dbReference type="InterPro" id="IPR015421">
    <property type="entry name" value="PyrdxlP-dep_Trfase_major"/>
</dbReference>
<dbReference type="PANTHER" id="PTHR43552">
    <property type="entry name" value="DIAMINOBUTYRATE--2-OXOGLUTARATE AMINOTRANSFERASE"/>
    <property type="match status" value="1"/>
</dbReference>
<dbReference type="GO" id="GO:0019491">
    <property type="term" value="P:ectoine biosynthetic process"/>
    <property type="evidence" value="ECO:0007669"/>
    <property type="project" value="UniProtKB-UniPathway"/>
</dbReference>
<protein>
    <recommendedName>
        <fullName evidence="6 12">Diaminobutyrate--2-oxoglutarate transaminase</fullName>
        <ecNumber evidence="5 12">2.6.1.76</ecNumber>
    </recommendedName>
    <alternativeName>
        <fullName evidence="12">DABA aminotransferase</fullName>
    </alternativeName>
</protein>
<dbReference type="GO" id="GO:0030170">
    <property type="term" value="F:pyridoxal phosphate binding"/>
    <property type="evidence" value="ECO:0007669"/>
    <property type="project" value="InterPro"/>
</dbReference>
<dbReference type="EMBL" id="FMYM01000001">
    <property type="protein sequence ID" value="SDB81431.1"/>
    <property type="molecule type" value="Genomic_DNA"/>
</dbReference>
<dbReference type="Pfam" id="PF00202">
    <property type="entry name" value="Aminotran_3"/>
    <property type="match status" value="1"/>
</dbReference>
<evidence type="ECO:0000256" key="2">
    <source>
        <dbReference type="ARBA" id="ARBA00002189"/>
    </source>
</evidence>
<dbReference type="PIRSF" id="PIRSF000521">
    <property type="entry name" value="Transaminase_4ab_Lys_Orn"/>
    <property type="match status" value="1"/>
</dbReference>